<dbReference type="InterPro" id="IPR051104">
    <property type="entry name" value="FAD_monoxygenase"/>
</dbReference>
<evidence type="ECO:0000313" key="7">
    <source>
        <dbReference type="EMBL" id="KAK4225242.1"/>
    </source>
</evidence>
<evidence type="ECO:0000313" key="8">
    <source>
        <dbReference type="Proteomes" id="UP001301958"/>
    </source>
</evidence>
<dbReference type="InterPro" id="IPR002938">
    <property type="entry name" value="FAD-bd"/>
</dbReference>
<proteinExistence type="inferred from homology"/>
<keyword evidence="5" id="KW-0812">Transmembrane</keyword>
<name>A0AAN7GUP3_9PEZI</name>
<dbReference type="SUPFAM" id="SSF51905">
    <property type="entry name" value="FAD/NAD(P)-binding domain"/>
    <property type="match status" value="1"/>
</dbReference>
<dbReference type="GO" id="GO:0016491">
    <property type="term" value="F:oxidoreductase activity"/>
    <property type="evidence" value="ECO:0007669"/>
    <property type="project" value="UniProtKB-KW"/>
</dbReference>
<keyword evidence="5" id="KW-0472">Membrane</keyword>
<evidence type="ECO:0000256" key="4">
    <source>
        <dbReference type="ARBA" id="ARBA00023002"/>
    </source>
</evidence>
<dbReference type="GO" id="GO:0044550">
    <property type="term" value="P:secondary metabolite biosynthetic process"/>
    <property type="evidence" value="ECO:0007669"/>
    <property type="project" value="TreeGrafter"/>
</dbReference>
<comment type="caution">
    <text evidence="7">The sequence shown here is derived from an EMBL/GenBank/DDBJ whole genome shotgun (WGS) entry which is preliminary data.</text>
</comment>
<keyword evidence="8" id="KW-1185">Reference proteome</keyword>
<keyword evidence="4" id="KW-0560">Oxidoreductase</keyword>
<feature type="transmembrane region" description="Helical" evidence="5">
    <location>
        <begin position="15"/>
        <end position="35"/>
    </location>
</feature>
<comment type="similarity">
    <text evidence="1">Belongs to the paxM FAD-dependent monooxygenase family.</text>
</comment>
<gene>
    <name evidence="7" type="ORF">QBC38DRAFT_483425</name>
</gene>
<evidence type="ECO:0000256" key="3">
    <source>
        <dbReference type="ARBA" id="ARBA00022827"/>
    </source>
</evidence>
<evidence type="ECO:0000256" key="1">
    <source>
        <dbReference type="ARBA" id="ARBA00007992"/>
    </source>
</evidence>
<dbReference type="SUPFAM" id="SSF54373">
    <property type="entry name" value="FAD-linked reductases, C-terminal domain"/>
    <property type="match status" value="1"/>
</dbReference>
<dbReference type="InterPro" id="IPR036188">
    <property type="entry name" value="FAD/NAD-bd_sf"/>
</dbReference>
<accession>A0AAN7GUP3</accession>
<protein>
    <submittedName>
        <fullName evidence="7">Salicylate hydroxylase</fullName>
    </submittedName>
</protein>
<dbReference type="Proteomes" id="UP001301958">
    <property type="component" value="Unassembled WGS sequence"/>
</dbReference>
<dbReference type="PANTHER" id="PTHR46720:SF3">
    <property type="entry name" value="FAD-BINDING DOMAIN-CONTAINING PROTEIN-RELATED"/>
    <property type="match status" value="1"/>
</dbReference>
<dbReference type="PRINTS" id="PR00420">
    <property type="entry name" value="RNGMNOXGNASE"/>
</dbReference>
<keyword evidence="5" id="KW-1133">Transmembrane helix</keyword>
<keyword evidence="2" id="KW-0285">Flavoprotein</keyword>
<reference evidence="7" key="2">
    <citation type="submission" date="2023-05" db="EMBL/GenBank/DDBJ databases">
        <authorList>
            <consortium name="Lawrence Berkeley National Laboratory"/>
            <person name="Steindorff A."/>
            <person name="Hensen N."/>
            <person name="Bonometti L."/>
            <person name="Westerberg I."/>
            <person name="Brannstrom I.O."/>
            <person name="Guillou S."/>
            <person name="Cros-Aarteil S."/>
            <person name="Calhoun S."/>
            <person name="Haridas S."/>
            <person name="Kuo A."/>
            <person name="Mondo S."/>
            <person name="Pangilinan J."/>
            <person name="Riley R."/>
            <person name="Labutti K."/>
            <person name="Andreopoulos B."/>
            <person name="Lipzen A."/>
            <person name="Chen C."/>
            <person name="Yanf M."/>
            <person name="Daum C."/>
            <person name="Ng V."/>
            <person name="Clum A."/>
            <person name="Ohm R."/>
            <person name="Martin F."/>
            <person name="Silar P."/>
            <person name="Natvig D."/>
            <person name="Lalanne C."/>
            <person name="Gautier V."/>
            <person name="Ament-Velasquez S.L."/>
            <person name="Kruys A."/>
            <person name="Hutchinson M.I."/>
            <person name="Powell A.J."/>
            <person name="Barry K."/>
            <person name="Miller A.N."/>
            <person name="Grigoriev I.V."/>
            <person name="Debuchy R."/>
            <person name="Gladieux P."/>
            <person name="Thoren M.H."/>
            <person name="Johannesson H."/>
        </authorList>
    </citation>
    <scope>NUCLEOTIDE SEQUENCE</scope>
    <source>
        <strain evidence="7">CBS 990.96</strain>
    </source>
</reference>
<dbReference type="AlphaFoldDB" id="A0AAN7GUP3"/>
<dbReference type="PANTHER" id="PTHR46720">
    <property type="entry name" value="HYDROXYLASE, PUTATIVE (AFU_ORTHOLOGUE AFUA_3G01460)-RELATED"/>
    <property type="match status" value="1"/>
</dbReference>
<evidence type="ECO:0000259" key="6">
    <source>
        <dbReference type="Pfam" id="PF01494"/>
    </source>
</evidence>
<evidence type="ECO:0000256" key="2">
    <source>
        <dbReference type="ARBA" id="ARBA00022630"/>
    </source>
</evidence>
<dbReference type="GO" id="GO:0071949">
    <property type="term" value="F:FAD binding"/>
    <property type="evidence" value="ECO:0007669"/>
    <property type="project" value="InterPro"/>
</dbReference>
<sequence>MPSATTPQQDVPQNAPHIAIIGAGIAGINLALGLLPRKIPFTIYERAPSFREIGAGIGFSPNSERAMASLSAETLSAFKKAANPNQEDYFQWVFGFGNSDSDDEENKPLYKLHVGKDGFQGSRRSDILEAWAKLIPEEFIKFGKELDAISDNPNEPVILKFKDGTTAQASAVIACDGIRSSVRDQILSQPLPPGYTQKFCFRTLVPMTEAKPFLGEYNSTRRIMYNGPGAHIITYPVAFNSFLNILVVVSDSEPWPDTTHTIPDCEKNEVTEFFKGWNKTVRSIVELLPERLEKWAIFDMAENPAPYYSKGRVCIAGDAAHATGPHLGAGGGLGVEDALCLSGLLEAVAKELGSGKKKGDEAKLVEKALKAYNDVRYERTQWVVKATREAVDLFHWTDPRGKDQEEFAKEITERFHRIWEYDVDGMVREAVEGFRK</sequence>
<reference evidence="7" key="1">
    <citation type="journal article" date="2023" name="Mol. Phylogenet. Evol.">
        <title>Genome-scale phylogeny and comparative genomics of the fungal order Sordariales.</title>
        <authorList>
            <person name="Hensen N."/>
            <person name="Bonometti L."/>
            <person name="Westerberg I."/>
            <person name="Brannstrom I.O."/>
            <person name="Guillou S."/>
            <person name="Cros-Aarteil S."/>
            <person name="Calhoun S."/>
            <person name="Haridas S."/>
            <person name="Kuo A."/>
            <person name="Mondo S."/>
            <person name="Pangilinan J."/>
            <person name="Riley R."/>
            <person name="LaButti K."/>
            <person name="Andreopoulos B."/>
            <person name="Lipzen A."/>
            <person name="Chen C."/>
            <person name="Yan M."/>
            <person name="Daum C."/>
            <person name="Ng V."/>
            <person name="Clum A."/>
            <person name="Steindorff A."/>
            <person name="Ohm R.A."/>
            <person name="Martin F."/>
            <person name="Silar P."/>
            <person name="Natvig D.O."/>
            <person name="Lalanne C."/>
            <person name="Gautier V."/>
            <person name="Ament-Velasquez S.L."/>
            <person name="Kruys A."/>
            <person name="Hutchinson M.I."/>
            <person name="Powell A.J."/>
            <person name="Barry K."/>
            <person name="Miller A.N."/>
            <person name="Grigoriev I.V."/>
            <person name="Debuchy R."/>
            <person name="Gladieux P."/>
            <person name="Hiltunen Thoren M."/>
            <person name="Johannesson H."/>
        </authorList>
    </citation>
    <scope>NUCLEOTIDE SEQUENCE</scope>
    <source>
        <strain evidence="7">CBS 990.96</strain>
    </source>
</reference>
<dbReference type="Gene3D" id="3.50.50.60">
    <property type="entry name" value="FAD/NAD(P)-binding domain"/>
    <property type="match status" value="1"/>
</dbReference>
<feature type="domain" description="FAD-binding" evidence="6">
    <location>
        <begin position="18"/>
        <end position="352"/>
    </location>
</feature>
<dbReference type="EMBL" id="MU865371">
    <property type="protein sequence ID" value="KAK4225242.1"/>
    <property type="molecule type" value="Genomic_DNA"/>
</dbReference>
<organism evidence="7 8">
    <name type="scientific">Podospora fimiseda</name>
    <dbReference type="NCBI Taxonomy" id="252190"/>
    <lineage>
        <taxon>Eukaryota</taxon>
        <taxon>Fungi</taxon>
        <taxon>Dikarya</taxon>
        <taxon>Ascomycota</taxon>
        <taxon>Pezizomycotina</taxon>
        <taxon>Sordariomycetes</taxon>
        <taxon>Sordariomycetidae</taxon>
        <taxon>Sordariales</taxon>
        <taxon>Podosporaceae</taxon>
        <taxon>Podospora</taxon>
    </lineage>
</organism>
<keyword evidence="3" id="KW-0274">FAD</keyword>
<dbReference type="Pfam" id="PF01494">
    <property type="entry name" value="FAD_binding_3"/>
    <property type="match status" value="1"/>
</dbReference>
<evidence type="ECO:0000256" key="5">
    <source>
        <dbReference type="SAM" id="Phobius"/>
    </source>
</evidence>